<keyword evidence="11" id="KW-0808">Transferase</keyword>
<proteinExistence type="inferred from homology"/>
<evidence type="ECO:0000313" key="19">
    <source>
        <dbReference type="EMBL" id="VDI42926.1"/>
    </source>
</evidence>
<keyword evidence="13 15" id="KW-0175">Coiled coil</keyword>
<dbReference type="InterPro" id="IPR002928">
    <property type="entry name" value="Myosin_tail"/>
</dbReference>
<dbReference type="GO" id="GO:0005737">
    <property type="term" value="C:cytoplasm"/>
    <property type="evidence" value="ECO:0007669"/>
    <property type="project" value="UniProtKB-SubCell"/>
</dbReference>
<keyword evidence="12" id="KW-0660">Purine salvage</keyword>
<dbReference type="Gene3D" id="3.40.50.2020">
    <property type="match status" value="1"/>
</dbReference>
<dbReference type="EC" id="2.4.2.7" evidence="7"/>
<reference evidence="19" key="1">
    <citation type="submission" date="2018-11" db="EMBL/GenBank/DDBJ databases">
        <authorList>
            <person name="Alioto T."/>
            <person name="Alioto T."/>
        </authorList>
    </citation>
    <scope>NUCLEOTIDE SEQUENCE</scope>
</reference>
<dbReference type="UniPathway" id="UPA00588">
    <property type="reaction ID" value="UER00646"/>
</dbReference>
<evidence type="ECO:0000256" key="12">
    <source>
        <dbReference type="ARBA" id="ARBA00022726"/>
    </source>
</evidence>
<accession>A0A8B6F1T7</accession>
<feature type="region of interest" description="Disordered" evidence="16">
    <location>
        <begin position="554"/>
        <end position="594"/>
    </location>
</feature>
<dbReference type="PANTHER" id="PTHR46292">
    <property type="entry name" value="COILED-COIL DOMAIN-CONTAINING PROTEIN 102A"/>
    <property type="match status" value="1"/>
</dbReference>
<evidence type="ECO:0000256" key="16">
    <source>
        <dbReference type="SAM" id="MobiDB-lite"/>
    </source>
</evidence>
<evidence type="ECO:0000256" key="3">
    <source>
        <dbReference type="ARBA" id="ARBA00004496"/>
    </source>
</evidence>
<dbReference type="InterPro" id="IPR029057">
    <property type="entry name" value="PRTase-like"/>
</dbReference>
<dbReference type="GO" id="GO:0003999">
    <property type="term" value="F:adenine phosphoribosyltransferase activity"/>
    <property type="evidence" value="ECO:0007669"/>
    <property type="project" value="UniProtKB-EC"/>
</dbReference>
<comment type="similarity">
    <text evidence="5">Belongs to the purine/pyrimidine phosphoribosyltransferase family.</text>
</comment>
<dbReference type="InterPro" id="IPR005764">
    <property type="entry name" value="Ade_phspho_trans"/>
</dbReference>
<evidence type="ECO:0000256" key="9">
    <source>
        <dbReference type="ARBA" id="ARBA00022490"/>
    </source>
</evidence>
<comment type="catalytic activity">
    <reaction evidence="1">
        <text>AMP + diphosphate = 5-phospho-alpha-D-ribose 1-diphosphate + adenine</text>
        <dbReference type="Rhea" id="RHEA:16609"/>
        <dbReference type="ChEBI" id="CHEBI:16708"/>
        <dbReference type="ChEBI" id="CHEBI:33019"/>
        <dbReference type="ChEBI" id="CHEBI:58017"/>
        <dbReference type="ChEBI" id="CHEBI:456215"/>
        <dbReference type="EC" id="2.4.2.7"/>
    </reaction>
</comment>
<dbReference type="GO" id="GO:0016459">
    <property type="term" value="C:myosin complex"/>
    <property type="evidence" value="ECO:0007669"/>
    <property type="project" value="InterPro"/>
</dbReference>
<dbReference type="OrthoDB" id="5984396at2759"/>
<protein>
    <recommendedName>
        <fullName evidence="8">Adenine phosphoribosyltransferase</fullName>
        <ecNumber evidence="7">2.4.2.7</ecNumber>
    </recommendedName>
    <alternativeName>
        <fullName evidence="14">Coiled-coil domain-containing protein 102A</fullName>
    </alternativeName>
</protein>
<feature type="region of interest" description="Disordered" evidence="16">
    <location>
        <begin position="273"/>
        <end position="295"/>
    </location>
</feature>
<feature type="region of interest" description="Disordered" evidence="16">
    <location>
        <begin position="519"/>
        <end position="539"/>
    </location>
</feature>
<keyword evidence="10" id="KW-0328">Glycosyltransferase</keyword>
<evidence type="ECO:0000256" key="1">
    <source>
        <dbReference type="ARBA" id="ARBA00000868"/>
    </source>
</evidence>
<keyword evidence="9" id="KW-0963">Cytoplasm</keyword>
<sequence length="655" mass="74969">MTTEEKIAKIKQCITGHPDFPKPGILFRDIFPVLRDASVFKMLIDVLVDHVKSKTPNVEIIVGLDSRGFLFGPIIAQELGISFVPVRKAGKLPGEIFQVTYSLEYGQDKFEIQKDSIKPGAKVVIVDDLLATGGIPPPASPAPSREGSHTPMSQMSNIENDWDDRDEIRTRELEEARARATQMEKTMRWWSDCTSNWREKWSKVRNERNKAREENRQLRTKLEAMAKECTASKRQSEELKVKNVELQKKLGINVDVAAEDKVTVNDVDKKSDSTAVNKNVRRKSHPKSEDDSDDFELAEEKTNLAGLKLDEAQKTLIAERGEKSVLMKTIEKLQLELNSQKTKYDDLKQSKQEALLEITKLKESNKDELSRVTVELEDEAVNRSNMEKKLAELRRELERLQRENAEEYGKRERLETDKFSLERENKKIRIQIEDLKEQIDRKSQQTSAMANSDVKSLQTDLSASNKELNDLKVAYTRLKKTLQEKNTELDHSKRRAEQYEADVKKLRVRIEELKKDLANAEDEADAQGNSLRKQQRENDDLQEQLENLQVQLNHAQNRLQRSNPSTVKSRTPSVKSFDPNELGEDPDSDDSDLDIETIYVSVEGSLSAMKNVSELPFPTKAISVEAVTKIKFECYETLSKCLNQLGFRCINILFC</sequence>
<evidence type="ECO:0000313" key="20">
    <source>
        <dbReference type="Proteomes" id="UP000596742"/>
    </source>
</evidence>
<dbReference type="PANTHER" id="PTHR46292:SF1">
    <property type="entry name" value="COILED-COIL DOMAIN-CONTAINING PROTEIN 102A"/>
    <property type="match status" value="1"/>
</dbReference>
<dbReference type="EMBL" id="UYJE01006085">
    <property type="protein sequence ID" value="VDI42926.1"/>
    <property type="molecule type" value="Genomic_DNA"/>
</dbReference>
<feature type="compositionally biased region" description="Polar residues" evidence="16">
    <location>
        <begin position="150"/>
        <end position="159"/>
    </location>
</feature>
<feature type="region of interest" description="Disordered" evidence="16">
    <location>
        <begin position="135"/>
        <end position="166"/>
    </location>
</feature>
<feature type="domain" description="Phosphoribosyltransferase" evidence="17">
    <location>
        <begin position="57"/>
        <end position="134"/>
    </location>
</feature>
<gene>
    <name evidence="19" type="ORF">MGAL_10B051892</name>
</gene>
<evidence type="ECO:0000256" key="6">
    <source>
        <dbReference type="ARBA" id="ARBA00011738"/>
    </source>
</evidence>
<evidence type="ECO:0000256" key="11">
    <source>
        <dbReference type="ARBA" id="ARBA00022679"/>
    </source>
</evidence>
<feature type="coiled-coil region" evidence="15">
    <location>
        <begin position="201"/>
        <end position="249"/>
    </location>
</feature>
<evidence type="ECO:0000256" key="8">
    <source>
        <dbReference type="ARBA" id="ARBA00017366"/>
    </source>
</evidence>
<evidence type="ECO:0000259" key="18">
    <source>
        <dbReference type="Pfam" id="PF01576"/>
    </source>
</evidence>
<comment type="subunit">
    <text evidence="6">Homodimer.</text>
</comment>
<dbReference type="SUPFAM" id="SSF53271">
    <property type="entry name" value="PRTase-like"/>
    <property type="match status" value="1"/>
</dbReference>
<feature type="compositionally biased region" description="Acidic residues" evidence="16">
    <location>
        <begin position="581"/>
        <end position="594"/>
    </location>
</feature>
<dbReference type="AlphaFoldDB" id="A0A8B6F1T7"/>
<evidence type="ECO:0000256" key="5">
    <source>
        <dbReference type="ARBA" id="ARBA00008391"/>
    </source>
</evidence>
<dbReference type="Proteomes" id="UP000596742">
    <property type="component" value="Unassembled WGS sequence"/>
</dbReference>
<keyword evidence="20" id="KW-1185">Reference proteome</keyword>
<dbReference type="FunFam" id="3.40.50.2020:FF:000004">
    <property type="entry name" value="Adenine phosphoribosyltransferase"/>
    <property type="match status" value="1"/>
</dbReference>
<evidence type="ECO:0000256" key="13">
    <source>
        <dbReference type="ARBA" id="ARBA00023054"/>
    </source>
</evidence>
<dbReference type="HAMAP" id="MF_00004">
    <property type="entry name" value="Aden_phosphoribosyltr"/>
    <property type="match status" value="1"/>
</dbReference>
<comment type="subcellular location">
    <subcellularLocation>
        <location evidence="3">Cytoplasm</location>
    </subcellularLocation>
</comment>
<name>A0A8B6F1T7_MYTGA</name>
<dbReference type="GO" id="GO:0044209">
    <property type="term" value="P:AMP salvage"/>
    <property type="evidence" value="ECO:0007669"/>
    <property type="project" value="UniProtKB-UniPathway"/>
</dbReference>
<dbReference type="Gene3D" id="1.10.287.1490">
    <property type="match status" value="1"/>
</dbReference>
<evidence type="ECO:0000256" key="10">
    <source>
        <dbReference type="ARBA" id="ARBA00022676"/>
    </source>
</evidence>
<feature type="compositionally biased region" description="Polar residues" evidence="16">
    <location>
        <begin position="554"/>
        <end position="574"/>
    </location>
</feature>
<evidence type="ECO:0000256" key="4">
    <source>
        <dbReference type="ARBA" id="ARBA00004659"/>
    </source>
</evidence>
<comment type="function">
    <text evidence="2">Catalyzes a salvage reaction resulting in the formation of AMP, that is energically less costly than de novo synthesis.</text>
</comment>
<comment type="pathway">
    <text evidence="4">Purine metabolism; AMP biosynthesis via salvage pathway; AMP from adenine: step 1/1.</text>
</comment>
<evidence type="ECO:0000256" key="7">
    <source>
        <dbReference type="ARBA" id="ARBA00011893"/>
    </source>
</evidence>
<organism evidence="19 20">
    <name type="scientific">Mytilus galloprovincialis</name>
    <name type="common">Mediterranean mussel</name>
    <dbReference type="NCBI Taxonomy" id="29158"/>
    <lineage>
        <taxon>Eukaryota</taxon>
        <taxon>Metazoa</taxon>
        <taxon>Spiralia</taxon>
        <taxon>Lophotrochozoa</taxon>
        <taxon>Mollusca</taxon>
        <taxon>Bivalvia</taxon>
        <taxon>Autobranchia</taxon>
        <taxon>Pteriomorphia</taxon>
        <taxon>Mytilida</taxon>
        <taxon>Mytiloidea</taxon>
        <taxon>Mytilidae</taxon>
        <taxon>Mytilinae</taxon>
        <taxon>Mytilus</taxon>
    </lineage>
</organism>
<comment type="caution">
    <text evidence="19">The sequence shown here is derived from an EMBL/GenBank/DDBJ whole genome shotgun (WGS) entry which is preliminary data.</text>
</comment>
<dbReference type="InterPro" id="IPR000836">
    <property type="entry name" value="PRTase_dom"/>
</dbReference>
<feature type="domain" description="Myosin tail" evidence="18">
    <location>
        <begin position="368"/>
        <end position="559"/>
    </location>
</feature>
<feature type="non-terminal residue" evidence="19">
    <location>
        <position position="1"/>
    </location>
</feature>
<dbReference type="GO" id="GO:0006168">
    <property type="term" value="P:adenine salvage"/>
    <property type="evidence" value="ECO:0007669"/>
    <property type="project" value="InterPro"/>
</dbReference>
<dbReference type="Pfam" id="PF00156">
    <property type="entry name" value="Pribosyltran"/>
    <property type="match status" value="1"/>
</dbReference>
<evidence type="ECO:0000256" key="15">
    <source>
        <dbReference type="SAM" id="Coils"/>
    </source>
</evidence>
<dbReference type="CDD" id="cd06223">
    <property type="entry name" value="PRTases_typeI"/>
    <property type="match status" value="1"/>
</dbReference>
<dbReference type="NCBIfam" id="NF002636">
    <property type="entry name" value="PRK02304.1-5"/>
    <property type="match status" value="1"/>
</dbReference>
<dbReference type="GO" id="GO:0006166">
    <property type="term" value="P:purine ribonucleoside salvage"/>
    <property type="evidence" value="ECO:0007669"/>
    <property type="project" value="UniProtKB-KW"/>
</dbReference>
<evidence type="ECO:0000259" key="17">
    <source>
        <dbReference type="Pfam" id="PF00156"/>
    </source>
</evidence>
<dbReference type="Pfam" id="PF01576">
    <property type="entry name" value="Myosin_tail_1"/>
    <property type="match status" value="1"/>
</dbReference>
<evidence type="ECO:0000256" key="2">
    <source>
        <dbReference type="ARBA" id="ARBA00003968"/>
    </source>
</evidence>
<evidence type="ECO:0000256" key="14">
    <source>
        <dbReference type="ARBA" id="ARBA00040149"/>
    </source>
</evidence>